<keyword evidence="4" id="KW-0539">Nucleus</keyword>
<dbReference type="GO" id="GO:0003682">
    <property type="term" value="F:chromatin binding"/>
    <property type="evidence" value="ECO:0007669"/>
    <property type="project" value="TreeGrafter"/>
</dbReference>
<feature type="region of interest" description="Disordered" evidence="6">
    <location>
        <begin position="965"/>
        <end position="998"/>
    </location>
</feature>
<dbReference type="InterPro" id="IPR048591">
    <property type="entry name" value="WDHD1/CFT4_hel"/>
</dbReference>
<accession>A0A5N5TN00</accession>
<dbReference type="Pfam" id="PF20946">
    <property type="entry name" value="Ctf4_C"/>
    <property type="match status" value="1"/>
</dbReference>
<comment type="caution">
    <text evidence="10">The sequence shown here is derived from an EMBL/GenBank/DDBJ whole genome shotgun (WGS) entry which is preliminary data.</text>
</comment>
<name>A0A5N5TN00_9CRUS</name>
<keyword evidence="3" id="KW-0677">Repeat</keyword>
<evidence type="ECO:0000259" key="8">
    <source>
        <dbReference type="Pfam" id="PF20946"/>
    </source>
</evidence>
<evidence type="ECO:0000313" key="10">
    <source>
        <dbReference type="EMBL" id="KAB7507545.1"/>
    </source>
</evidence>
<feature type="domain" description="WDHD1/CFT4 second beta-propeller" evidence="7">
    <location>
        <begin position="348"/>
        <end position="632"/>
    </location>
</feature>
<feature type="non-terminal residue" evidence="10">
    <location>
        <position position="1015"/>
    </location>
</feature>
<feature type="compositionally biased region" description="Basic and acidic residues" evidence="6">
    <location>
        <begin position="886"/>
        <end position="899"/>
    </location>
</feature>
<dbReference type="SUPFAM" id="SSF75011">
    <property type="entry name" value="3-carboxy-cis,cis-mucoante lactonizing enzyme"/>
    <property type="match status" value="1"/>
</dbReference>
<dbReference type="SUPFAM" id="SSF50978">
    <property type="entry name" value="WD40 repeat-like"/>
    <property type="match status" value="1"/>
</dbReference>
<dbReference type="InterPro" id="IPR057646">
    <property type="entry name" value="WD40_WDHD1_1st"/>
</dbReference>
<evidence type="ECO:0000256" key="4">
    <source>
        <dbReference type="ARBA" id="ARBA00023242"/>
    </source>
</evidence>
<dbReference type="Pfam" id="PF24817">
    <property type="entry name" value="WD40_WDHD1_1st"/>
    <property type="match status" value="1"/>
</dbReference>
<feature type="domain" description="WDHD1/CFT4 helical bundle" evidence="8">
    <location>
        <begin position="642"/>
        <end position="739"/>
    </location>
</feature>
<gene>
    <name evidence="10" type="primary">Wdhd1</name>
    <name evidence="10" type="ORF">Anas_00109</name>
</gene>
<keyword evidence="2 5" id="KW-0853">WD repeat</keyword>
<dbReference type="InterPro" id="IPR036322">
    <property type="entry name" value="WD40_repeat_dom_sf"/>
</dbReference>
<protein>
    <submittedName>
        <fullName evidence="10">WD repeat and HMG-box DNA-binding protein 1</fullName>
    </submittedName>
</protein>
<evidence type="ECO:0000256" key="5">
    <source>
        <dbReference type="PROSITE-ProRule" id="PRU00221"/>
    </source>
</evidence>
<comment type="subcellular location">
    <subcellularLocation>
        <location evidence="1">Nucleus</location>
    </subcellularLocation>
</comment>
<dbReference type="PROSITE" id="PS50082">
    <property type="entry name" value="WD_REPEATS_2"/>
    <property type="match status" value="1"/>
</dbReference>
<evidence type="ECO:0000256" key="6">
    <source>
        <dbReference type="SAM" id="MobiDB-lite"/>
    </source>
</evidence>
<evidence type="ECO:0000256" key="3">
    <source>
        <dbReference type="ARBA" id="ARBA00022737"/>
    </source>
</evidence>
<dbReference type="PANTHER" id="PTHR19932">
    <property type="entry name" value="WD REPEAT AND HMG-BOX DNA BINDING PROTEIN"/>
    <property type="match status" value="1"/>
</dbReference>
<keyword evidence="11" id="KW-1185">Reference proteome</keyword>
<feature type="region of interest" description="Disordered" evidence="6">
    <location>
        <begin position="865"/>
        <end position="899"/>
    </location>
</feature>
<evidence type="ECO:0000259" key="9">
    <source>
        <dbReference type="Pfam" id="PF24817"/>
    </source>
</evidence>
<dbReference type="Pfam" id="PF12341">
    <property type="entry name" value="Mcl1_mid"/>
    <property type="match status" value="1"/>
</dbReference>
<dbReference type="GO" id="GO:0003677">
    <property type="term" value="F:DNA binding"/>
    <property type="evidence" value="ECO:0007669"/>
    <property type="project" value="UniProtKB-KW"/>
</dbReference>
<feature type="repeat" description="WD" evidence="5">
    <location>
        <begin position="174"/>
        <end position="205"/>
    </location>
</feature>
<sequence>MPIRETRYAHLDGHTDITYSDDGRHIITGGINGDICIFKDLDDDDCKVYTVADQVHCLAYRNDSILAGINSNLVQSYTFEEGKPNGLITRFTAYPTHICLSEDKKTIAVASCDMTIKVHDTENFQDLEFNGHQAPVLSVAIDPKHKEVKVYNRNTWKVEFCLTHSSIEKIASVVQLSPCGRYLALGCYDGRIVVWNVSSRSCLASEKHNKGMAVTGLAWHPKGKEEIAFVNKGGEFGTMIDFLKVNLESAEDSSKEVGINLDVNKLNDENSSEPVFPPPNLPEDDLDEGEISLAKIKSDLGFADDEEGTFLGVLKNEETNEVANRPSSTDVAHQVPTVVTPKFPEPQKPFQPGMSPEHLNDRYMIWNNTGIVRQYRSDEENSIEVEFHDSSVHHALHLNNHLGHSMAALNNEALVLASESQEDELSKLVVHHFSAWDGSKEWQTEMSEGEDILAVGIGIGWVAAATDLRNLRIFTTTGVQQHVFSIPGPVVCLAGFNKNIMVVYHNGIGVNGEQSLSVMILSTNSRKHPLTSSIPLSLSPKSFLSWAGFSDEGTPFTMDSAGVVRILNYKMGLTWIPVLHTKEHAKGKSDHYFLLGGSEVQGVIRCILCKGSRYPPVLPRPHVSLLELKIPLCEPSSEKTLLEEKAMRTKIVSDTIASLSKDGFDMEMQESESKKILKETMVKLFALTCKADRESRGVEVCELMPSSDMVEVAVKYAARLHRMQLAERLNEIVQRKVEERFQEEKEREESEVYTHMLGKRSQSHIYDLSEYDSNDSSSVSAHNIQSEESEEDLIKRNPLLAASHKQNIKDNPFDRFNLTPNSRNPFRKAANSSGVSKGIGVLDNIKISSKREDLGPTVLKPLLKAPKARQKSSNVSKNVSSFVPTTDKENESSHKIDENIKEKTQNPISTPVKKTSALKLWLEDNKVLVSEKYPEALDAELLVKAALLFKDVDDSVKQKYKLMASEKSQNVGEKSVDEDKKRKSGIVSVDEPSEKKTKLSTSSKLANFAFSKKGE</sequence>
<feature type="region of interest" description="Disordered" evidence="6">
    <location>
        <begin position="772"/>
        <end position="792"/>
    </location>
</feature>
<evidence type="ECO:0000256" key="2">
    <source>
        <dbReference type="ARBA" id="ARBA00022574"/>
    </source>
</evidence>
<dbReference type="Proteomes" id="UP000326759">
    <property type="component" value="Unassembled WGS sequence"/>
</dbReference>
<evidence type="ECO:0000313" key="11">
    <source>
        <dbReference type="Proteomes" id="UP000326759"/>
    </source>
</evidence>
<evidence type="ECO:0000259" key="7">
    <source>
        <dbReference type="Pfam" id="PF12341"/>
    </source>
</evidence>
<reference evidence="10 11" key="1">
    <citation type="journal article" date="2019" name="PLoS Biol.">
        <title>Sex chromosomes control vertical transmission of feminizing Wolbachia symbionts in an isopod.</title>
        <authorList>
            <person name="Becking T."/>
            <person name="Chebbi M.A."/>
            <person name="Giraud I."/>
            <person name="Moumen B."/>
            <person name="Laverre T."/>
            <person name="Caubet Y."/>
            <person name="Peccoud J."/>
            <person name="Gilbert C."/>
            <person name="Cordaux R."/>
        </authorList>
    </citation>
    <scope>NUCLEOTIDE SEQUENCE [LARGE SCALE GENOMIC DNA]</scope>
    <source>
        <strain evidence="10">ANa2</strain>
        <tissue evidence="10">Whole body excluding digestive tract and cuticle</tissue>
    </source>
</reference>
<dbReference type="OrthoDB" id="427368at2759"/>
<organism evidence="10 11">
    <name type="scientific">Armadillidium nasatum</name>
    <dbReference type="NCBI Taxonomy" id="96803"/>
    <lineage>
        <taxon>Eukaryota</taxon>
        <taxon>Metazoa</taxon>
        <taxon>Ecdysozoa</taxon>
        <taxon>Arthropoda</taxon>
        <taxon>Crustacea</taxon>
        <taxon>Multicrustacea</taxon>
        <taxon>Malacostraca</taxon>
        <taxon>Eumalacostraca</taxon>
        <taxon>Peracarida</taxon>
        <taxon>Isopoda</taxon>
        <taxon>Oniscidea</taxon>
        <taxon>Crinocheta</taxon>
        <taxon>Armadillidiidae</taxon>
        <taxon>Armadillidium</taxon>
    </lineage>
</organism>
<dbReference type="GO" id="GO:0000278">
    <property type="term" value="P:mitotic cell cycle"/>
    <property type="evidence" value="ECO:0007669"/>
    <property type="project" value="TreeGrafter"/>
</dbReference>
<dbReference type="InterPro" id="IPR015943">
    <property type="entry name" value="WD40/YVTN_repeat-like_dom_sf"/>
</dbReference>
<dbReference type="GO" id="GO:0006281">
    <property type="term" value="P:DNA repair"/>
    <property type="evidence" value="ECO:0007669"/>
    <property type="project" value="TreeGrafter"/>
</dbReference>
<dbReference type="AlphaFoldDB" id="A0A5N5TN00"/>
<dbReference type="Pfam" id="PF00400">
    <property type="entry name" value="WD40"/>
    <property type="match status" value="1"/>
</dbReference>
<dbReference type="EMBL" id="SEYY01000301">
    <property type="protein sequence ID" value="KAB7507545.1"/>
    <property type="molecule type" value="Genomic_DNA"/>
</dbReference>
<evidence type="ECO:0000256" key="1">
    <source>
        <dbReference type="ARBA" id="ARBA00004123"/>
    </source>
</evidence>
<dbReference type="SMART" id="SM00320">
    <property type="entry name" value="WD40"/>
    <property type="match status" value="4"/>
</dbReference>
<feature type="compositionally biased region" description="Low complexity" evidence="6">
    <location>
        <begin position="871"/>
        <end position="881"/>
    </location>
</feature>
<keyword evidence="10" id="KW-0238">DNA-binding</keyword>
<dbReference type="PANTHER" id="PTHR19932:SF10">
    <property type="entry name" value="WD REPEAT AND HMG-BOX DNA-BINDING PROTEIN 1"/>
    <property type="match status" value="1"/>
</dbReference>
<proteinExistence type="predicted"/>
<feature type="domain" description="WDHD1 first WD40" evidence="9">
    <location>
        <begin position="7"/>
        <end position="146"/>
    </location>
</feature>
<dbReference type="GO" id="GO:0043596">
    <property type="term" value="C:nuclear replication fork"/>
    <property type="evidence" value="ECO:0007669"/>
    <property type="project" value="TreeGrafter"/>
</dbReference>
<dbReference type="InterPro" id="IPR001680">
    <property type="entry name" value="WD40_rpt"/>
</dbReference>
<dbReference type="InterPro" id="IPR022100">
    <property type="entry name" value="WDHD1/CFT4_beta-prop_2nd"/>
</dbReference>
<dbReference type="Gene3D" id="2.130.10.10">
    <property type="entry name" value="YVTN repeat-like/Quinoprotein amine dehydrogenase"/>
    <property type="match status" value="2"/>
</dbReference>
<dbReference type="GO" id="GO:0006261">
    <property type="term" value="P:DNA-templated DNA replication"/>
    <property type="evidence" value="ECO:0007669"/>
    <property type="project" value="TreeGrafter"/>
</dbReference>